<evidence type="ECO:0000313" key="2">
    <source>
        <dbReference type="Proteomes" id="UP000807469"/>
    </source>
</evidence>
<accession>A0A9P5ZEU7</accession>
<keyword evidence="2" id="KW-1185">Reference proteome</keyword>
<proteinExistence type="predicted"/>
<dbReference type="EMBL" id="MU155142">
    <property type="protein sequence ID" value="KAF9484606.1"/>
    <property type="molecule type" value="Genomic_DNA"/>
</dbReference>
<organism evidence="1 2">
    <name type="scientific">Pholiota conissans</name>
    <dbReference type="NCBI Taxonomy" id="109636"/>
    <lineage>
        <taxon>Eukaryota</taxon>
        <taxon>Fungi</taxon>
        <taxon>Dikarya</taxon>
        <taxon>Basidiomycota</taxon>
        <taxon>Agaricomycotina</taxon>
        <taxon>Agaricomycetes</taxon>
        <taxon>Agaricomycetidae</taxon>
        <taxon>Agaricales</taxon>
        <taxon>Agaricineae</taxon>
        <taxon>Strophariaceae</taxon>
        <taxon>Pholiota</taxon>
    </lineage>
</organism>
<gene>
    <name evidence="1" type="ORF">BDN70DRAFT_872389</name>
</gene>
<dbReference type="AlphaFoldDB" id="A0A9P5ZEU7"/>
<dbReference type="Proteomes" id="UP000807469">
    <property type="component" value="Unassembled WGS sequence"/>
</dbReference>
<protein>
    <submittedName>
        <fullName evidence="1">Uncharacterized protein</fullName>
    </submittedName>
</protein>
<reference evidence="1" key="1">
    <citation type="submission" date="2020-11" db="EMBL/GenBank/DDBJ databases">
        <authorList>
            <consortium name="DOE Joint Genome Institute"/>
            <person name="Ahrendt S."/>
            <person name="Riley R."/>
            <person name="Andreopoulos W."/>
            <person name="Labutti K."/>
            <person name="Pangilinan J."/>
            <person name="Ruiz-Duenas F.J."/>
            <person name="Barrasa J.M."/>
            <person name="Sanchez-Garcia M."/>
            <person name="Camarero S."/>
            <person name="Miyauchi S."/>
            <person name="Serrano A."/>
            <person name="Linde D."/>
            <person name="Babiker R."/>
            <person name="Drula E."/>
            <person name="Ayuso-Fernandez I."/>
            <person name="Pacheco R."/>
            <person name="Padilla G."/>
            <person name="Ferreira P."/>
            <person name="Barriuso J."/>
            <person name="Kellner H."/>
            <person name="Castanera R."/>
            <person name="Alfaro M."/>
            <person name="Ramirez L."/>
            <person name="Pisabarro A.G."/>
            <person name="Kuo A."/>
            <person name="Tritt A."/>
            <person name="Lipzen A."/>
            <person name="He G."/>
            <person name="Yan M."/>
            <person name="Ng V."/>
            <person name="Cullen D."/>
            <person name="Martin F."/>
            <person name="Rosso M.-N."/>
            <person name="Henrissat B."/>
            <person name="Hibbett D."/>
            <person name="Martinez A.T."/>
            <person name="Grigoriev I.V."/>
        </authorList>
    </citation>
    <scope>NUCLEOTIDE SEQUENCE</scope>
    <source>
        <strain evidence="1">CIRM-BRFM 674</strain>
    </source>
</reference>
<evidence type="ECO:0000313" key="1">
    <source>
        <dbReference type="EMBL" id="KAF9484606.1"/>
    </source>
</evidence>
<sequence length="92" mass="9538">MLSRRATTTALLLTEVDSTPPDVGAVGTGVGLSVDEVDVDRVVTVTCDIVLGGGTIMLELDETFAVLETGFVDEAVNPGIVTTPGRLVLLHD</sequence>
<name>A0A9P5ZEU7_9AGAR</name>
<comment type="caution">
    <text evidence="1">The sequence shown here is derived from an EMBL/GenBank/DDBJ whole genome shotgun (WGS) entry which is preliminary data.</text>
</comment>